<dbReference type="STRING" id="555875.SAMN04488124_2309"/>
<dbReference type="InterPro" id="IPR058929">
    <property type="entry name" value="Ig_halo"/>
</dbReference>
<accession>A0A1I6HJQ0</accession>
<reference evidence="4" key="1">
    <citation type="submission" date="2016-10" db="EMBL/GenBank/DDBJ databases">
        <authorList>
            <person name="Varghese N."/>
            <person name="Submissions S."/>
        </authorList>
    </citation>
    <scope>NUCLEOTIDE SEQUENCE [LARGE SCALE GENOMIC DNA]</scope>
    <source>
        <strain evidence="4">CGMCC 1.8711</strain>
    </source>
</reference>
<evidence type="ECO:0000259" key="2">
    <source>
        <dbReference type="Pfam" id="PF25942"/>
    </source>
</evidence>
<dbReference type="RefSeq" id="WP_089880815.1">
    <property type="nucleotide sequence ID" value="NZ_FOYS01000003.1"/>
</dbReference>
<evidence type="ECO:0000256" key="1">
    <source>
        <dbReference type="SAM" id="MobiDB-lite"/>
    </source>
</evidence>
<evidence type="ECO:0000313" key="4">
    <source>
        <dbReference type="Proteomes" id="UP000243250"/>
    </source>
</evidence>
<evidence type="ECO:0000313" key="3">
    <source>
        <dbReference type="EMBL" id="SFR54537.1"/>
    </source>
</evidence>
<sequence length="160" mass="16439">MNRRTYLTAAVVTSLGLGGCLGGRGDATATATGVASSATETDATATETPAPTDAEPTATVAAAEREMDAVLFNETDGERTVTLELTTAGETLLDTETTVPSGGHTDVPLGVETEGEYELAASVDTGLETTYRFGVDGYDLRTGSNVAVWIADELTVGIEE</sequence>
<dbReference type="Pfam" id="PF25942">
    <property type="entry name" value="Ig_halo"/>
    <property type="match status" value="1"/>
</dbReference>
<proteinExistence type="predicted"/>
<keyword evidence="4" id="KW-1185">Reference proteome</keyword>
<dbReference type="Proteomes" id="UP000243250">
    <property type="component" value="Unassembled WGS sequence"/>
</dbReference>
<dbReference type="EMBL" id="FOYS01000003">
    <property type="protein sequence ID" value="SFR54537.1"/>
    <property type="molecule type" value="Genomic_DNA"/>
</dbReference>
<gene>
    <name evidence="3" type="ORF">SAMN04488124_2309</name>
</gene>
<organism evidence="3 4">
    <name type="scientific">Halogeometricum limi</name>
    <dbReference type="NCBI Taxonomy" id="555875"/>
    <lineage>
        <taxon>Archaea</taxon>
        <taxon>Methanobacteriati</taxon>
        <taxon>Methanobacteriota</taxon>
        <taxon>Stenosarchaea group</taxon>
        <taxon>Halobacteria</taxon>
        <taxon>Halobacteriales</taxon>
        <taxon>Haloferacaceae</taxon>
        <taxon>Halogeometricum</taxon>
    </lineage>
</organism>
<name>A0A1I6HJQ0_9EURY</name>
<feature type="region of interest" description="Disordered" evidence="1">
    <location>
        <begin position="32"/>
        <end position="55"/>
    </location>
</feature>
<feature type="domain" description="Ig-like" evidence="2">
    <location>
        <begin position="78"/>
        <end position="136"/>
    </location>
</feature>
<dbReference type="OrthoDB" id="384601at2157"/>
<protein>
    <recommendedName>
        <fullName evidence="2">Ig-like domain-containing protein</fullName>
    </recommendedName>
</protein>
<dbReference type="AlphaFoldDB" id="A0A1I6HJQ0"/>
<dbReference type="PROSITE" id="PS51257">
    <property type="entry name" value="PROKAR_LIPOPROTEIN"/>
    <property type="match status" value="1"/>
</dbReference>